<protein>
    <submittedName>
        <fullName evidence="1">Uncharacterized protein</fullName>
    </submittedName>
</protein>
<sequence length="206" mass="23273">MISRHRRAPSAMPAIGFEEAFDLPTSEIFPVMPIIKMQRPPCTESSNLKTSLKSTTTSQNSQGLKFSDNCSKGIYNDYCKYSNSSNESSVKSVNQCVEVCEILDNTSDIPDDQPFYDLSEAVETIFKQRMNDESKILALKKSIKKQLAQCFKKDREVDKMGESDDTAEGHGYSFNFDYFGLGKFDANAGQQERRRPKIVKFKDNGL</sequence>
<dbReference type="EMBL" id="MPUH01000110">
    <property type="protein sequence ID" value="OMJ90130.1"/>
    <property type="molecule type" value="Genomic_DNA"/>
</dbReference>
<comment type="caution">
    <text evidence="1">The sequence shown here is derived from an EMBL/GenBank/DDBJ whole genome shotgun (WGS) entry which is preliminary data.</text>
</comment>
<name>A0A1R2CMG2_9CILI</name>
<organism evidence="1 2">
    <name type="scientific">Stentor coeruleus</name>
    <dbReference type="NCBI Taxonomy" id="5963"/>
    <lineage>
        <taxon>Eukaryota</taxon>
        <taxon>Sar</taxon>
        <taxon>Alveolata</taxon>
        <taxon>Ciliophora</taxon>
        <taxon>Postciliodesmatophora</taxon>
        <taxon>Heterotrichea</taxon>
        <taxon>Heterotrichida</taxon>
        <taxon>Stentoridae</taxon>
        <taxon>Stentor</taxon>
    </lineage>
</organism>
<dbReference type="AlphaFoldDB" id="A0A1R2CMG2"/>
<dbReference type="Proteomes" id="UP000187209">
    <property type="component" value="Unassembled WGS sequence"/>
</dbReference>
<proteinExistence type="predicted"/>
<evidence type="ECO:0000313" key="2">
    <source>
        <dbReference type="Proteomes" id="UP000187209"/>
    </source>
</evidence>
<gene>
    <name evidence="1" type="ORF">SteCoe_7625</name>
</gene>
<evidence type="ECO:0000313" key="1">
    <source>
        <dbReference type="EMBL" id="OMJ90130.1"/>
    </source>
</evidence>
<accession>A0A1R2CMG2</accession>
<reference evidence="1 2" key="1">
    <citation type="submission" date="2016-11" db="EMBL/GenBank/DDBJ databases">
        <title>The macronuclear genome of Stentor coeruleus: a giant cell with tiny introns.</title>
        <authorList>
            <person name="Slabodnick M."/>
            <person name="Ruby J.G."/>
            <person name="Reiff S.B."/>
            <person name="Swart E.C."/>
            <person name="Gosai S."/>
            <person name="Prabakaran S."/>
            <person name="Witkowska E."/>
            <person name="Larue G.E."/>
            <person name="Fisher S."/>
            <person name="Freeman R.M."/>
            <person name="Gunawardena J."/>
            <person name="Chu W."/>
            <person name="Stover N.A."/>
            <person name="Gregory B.D."/>
            <person name="Nowacki M."/>
            <person name="Derisi J."/>
            <person name="Roy S.W."/>
            <person name="Marshall W.F."/>
            <person name="Sood P."/>
        </authorList>
    </citation>
    <scope>NUCLEOTIDE SEQUENCE [LARGE SCALE GENOMIC DNA]</scope>
    <source>
        <strain evidence="1">WM001</strain>
    </source>
</reference>
<keyword evidence="2" id="KW-1185">Reference proteome</keyword>